<dbReference type="AlphaFoldDB" id="A0A9X6NC18"/>
<dbReference type="Proteomes" id="UP000192578">
    <property type="component" value="Unassembled WGS sequence"/>
</dbReference>
<protein>
    <submittedName>
        <fullName evidence="2">Uncharacterized protein</fullName>
    </submittedName>
</protein>
<keyword evidence="3" id="KW-1185">Reference proteome</keyword>
<name>A0A9X6NC18_HYPEX</name>
<evidence type="ECO:0000313" key="2">
    <source>
        <dbReference type="EMBL" id="OWA51175.1"/>
    </source>
</evidence>
<evidence type="ECO:0000313" key="3">
    <source>
        <dbReference type="Proteomes" id="UP000192578"/>
    </source>
</evidence>
<gene>
    <name evidence="2" type="ORF">BV898_15668</name>
</gene>
<dbReference type="EMBL" id="MTYJ01000216">
    <property type="protein sequence ID" value="OWA51175.1"/>
    <property type="molecule type" value="Genomic_DNA"/>
</dbReference>
<accession>A0A9X6NC18</accession>
<proteinExistence type="predicted"/>
<organism evidence="2 3">
    <name type="scientific">Hypsibius exemplaris</name>
    <name type="common">Freshwater tardigrade</name>
    <dbReference type="NCBI Taxonomy" id="2072580"/>
    <lineage>
        <taxon>Eukaryota</taxon>
        <taxon>Metazoa</taxon>
        <taxon>Ecdysozoa</taxon>
        <taxon>Tardigrada</taxon>
        <taxon>Eutardigrada</taxon>
        <taxon>Parachela</taxon>
        <taxon>Hypsibioidea</taxon>
        <taxon>Hypsibiidae</taxon>
        <taxon>Hypsibius</taxon>
    </lineage>
</organism>
<comment type="caution">
    <text evidence="2">The sequence shown here is derived from an EMBL/GenBank/DDBJ whole genome shotgun (WGS) entry which is preliminary data.</text>
</comment>
<evidence type="ECO:0000256" key="1">
    <source>
        <dbReference type="SAM" id="MobiDB-lite"/>
    </source>
</evidence>
<reference evidence="3" key="1">
    <citation type="submission" date="2017-01" db="EMBL/GenBank/DDBJ databases">
        <title>Comparative genomics of anhydrobiosis in the tardigrade Hypsibius dujardini.</title>
        <authorList>
            <person name="Yoshida Y."/>
            <person name="Koutsovoulos G."/>
            <person name="Laetsch D."/>
            <person name="Stevens L."/>
            <person name="Kumar S."/>
            <person name="Horikawa D."/>
            <person name="Ishino K."/>
            <person name="Komine S."/>
            <person name="Tomita M."/>
            <person name="Blaxter M."/>
            <person name="Arakawa K."/>
        </authorList>
    </citation>
    <scope>NUCLEOTIDE SEQUENCE [LARGE SCALE GENOMIC DNA]</scope>
    <source>
        <strain evidence="3">Z151</strain>
    </source>
</reference>
<feature type="region of interest" description="Disordered" evidence="1">
    <location>
        <begin position="513"/>
        <end position="547"/>
    </location>
</feature>
<sequence>MYEFVLETVNLIYSLRGAGLSSEEINNEKWFSTAMTWMNLETPSFRKSELINTMLAQAASLRNPSLPATGFTKIGESDVKMIAAAKTAYCNFLTNVPMTSPAPIKGAELNAVFSQLVQTVISLCPSEEDIQTAKDLHLNVSLDDFKEWSGFVSASLGTAAFLRCADMYHQTQGVTNCSQLKACRKILDRVEAQVRNCERVMGRTVQLLEMAFVFPTTTSPHSALKEVLSCVLKDADQFFTTGTLAGLVRKTLQRAFPAFTWSIIVSAGAAEPELVMDSNYRSILWCQELEKPADGMVREIKSISRGVGGNGYVLCRIARSAATSSLRVLIFWTKPVEALQQVSVLKVNHRLRELWAKDEVLRHVCSSNRPGDIYRLTGRMTDPGLGFVYALGVQCGDLSYASSTDNLELQSPLLFLKNGGQGALLVLPANSHFRDDGPSDFERNPQAVSSGAAAPERHFLRLDQSPNHSNLTTVTGQADHGIELEECDSAYVSAELDHAAAVAIVESRWRESFDSGMGSSPSLPASPHAILSRDTPSSGSPRGNPEDQHLLKMLLSLHLFPQTLDDSTA</sequence>